<protein>
    <submittedName>
        <fullName evidence="2">DNA replication protein DnaC</fullName>
    </submittedName>
</protein>
<dbReference type="Proteomes" id="UP000003244">
    <property type="component" value="Unassembled WGS sequence"/>
</dbReference>
<dbReference type="GO" id="GO:0005524">
    <property type="term" value="F:ATP binding"/>
    <property type="evidence" value="ECO:0007669"/>
    <property type="project" value="InterPro"/>
</dbReference>
<evidence type="ECO:0000313" key="3">
    <source>
        <dbReference type="Proteomes" id="UP000003244"/>
    </source>
</evidence>
<dbReference type="InterPro" id="IPR027417">
    <property type="entry name" value="P-loop_NTPase"/>
</dbReference>
<dbReference type="OrthoDB" id="9776217at2"/>
<feature type="domain" description="IstB-like ATP-binding" evidence="1">
    <location>
        <begin position="185"/>
        <end position="311"/>
    </location>
</feature>
<organism evidence="2 3">
    <name type="scientific">Peptostreptococcus stomatis DSM 17678</name>
    <dbReference type="NCBI Taxonomy" id="596315"/>
    <lineage>
        <taxon>Bacteria</taxon>
        <taxon>Bacillati</taxon>
        <taxon>Bacillota</taxon>
        <taxon>Clostridia</taxon>
        <taxon>Peptostreptococcales</taxon>
        <taxon>Peptostreptococcaceae</taxon>
        <taxon>Peptostreptococcus</taxon>
    </lineage>
</organism>
<dbReference type="SUPFAM" id="SSF52540">
    <property type="entry name" value="P-loop containing nucleoside triphosphate hydrolases"/>
    <property type="match status" value="1"/>
</dbReference>
<gene>
    <name evidence="2" type="ORF">HMPREF0634_1205</name>
</gene>
<evidence type="ECO:0000313" key="2">
    <source>
        <dbReference type="EMBL" id="EFM63939.1"/>
    </source>
</evidence>
<dbReference type="GeneID" id="84801466"/>
<dbReference type="PANTHER" id="PTHR30050:SF4">
    <property type="entry name" value="ATP-BINDING PROTEIN RV3427C IN INSERTION SEQUENCE-RELATED"/>
    <property type="match status" value="1"/>
</dbReference>
<dbReference type="NCBIfam" id="NF005304">
    <property type="entry name" value="PRK06835.1"/>
    <property type="match status" value="1"/>
</dbReference>
<dbReference type="Gene3D" id="3.40.50.300">
    <property type="entry name" value="P-loop containing nucleotide triphosphate hydrolases"/>
    <property type="match status" value="1"/>
</dbReference>
<comment type="caution">
    <text evidence="2">The sequence shown here is derived from an EMBL/GenBank/DDBJ whole genome shotgun (WGS) entry which is preliminary data.</text>
</comment>
<reference evidence="2 3" key="1">
    <citation type="submission" date="2010-08" db="EMBL/GenBank/DDBJ databases">
        <authorList>
            <person name="Harkins D.M."/>
            <person name="Madupu R."/>
            <person name="Durkin A.S."/>
            <person name="Torralba M."/>
            <person name="Methe B."/>
            <person name="Sutton G.G."/>
            <person name="Nelson K.E."/>
        </authorList>
    </citation>
    <scope>NUCLEOTIDE SEQUENCE [LARGE SCALE GENOMIC DNA]</scope>
    <source>
        <strain evidence="2 3">DSM 17678</strain>
    </source>
</reference>
<name>E0E585_9FIRM</name>
<dbReference type="Pfam" id="PF01695">
    <property type="entry name" value="IstB_IS21"/>
    <property type="match status" value="1"/>
</dbReference>
<dbReference type="RefSeq" id="WP_007791275.1">
    <property type="nucleotide sequence ID" value="NZ_ADGQ01000073.1"/>
</dbReference>
<accession>E0E585</accession>
<sequence>MNSEKMRNIMKEYQDKRDLHAAQLEDRLERIYSKYPQLAQLNRQIQALGIEMTKSILTDPSGQTIRDLEVKQEDLIKQKQDLMDANGIGSDYMAMEYDCQVCKDTGFLEDGGQCKCLKQKILNDSYEMSNLKQILSEDNFDNFDFSIFSDQPEEGYDLSPRENIKNIFHSVQEYISNFDKQAANKADNNLLFRGPTGQGKTFLCSCIAKQIMDRGYTVIYQTAFNLMDIIERYKFKTEYYTDSDEENYRNLFNCDLLIIDDLGTELINSFTSAELFNILNSRLNSRKKVIISTNLDIAHIGNLYTDRTLSRIVGNFHIYDFYGSDLRFR</sequence>
<proteinExistence type="predicted"/>
<dbReference type="PANTHER" id="PTHR30050">
    <property type="entry name" value="CHROMOSOMAL REPLICATION INITIATOR PROTEIN DNAA"/>
    <property type="match status" value="1"/>
</dbReference>
<evidence type="ECO:0000259" key="1">
    <source>
        <dbReference type="Pfam" id="PF01695"/>
    </source>
</evidence>
<dbReference type="InterPro" id="IPR002611">
    <property type="entry name" value="IstB_ATP-bd"/>
</dbReference>
<dbReference type="eggNOG" id="COG1484">
    <property type="taxonomic scope" value="Bacteria"/>
</dbReference>
<dbReference type="EMBL" id="ADGQ01000073">
    <property type="protein sequence ID" value="EFM63939.1"/>
    <property type="molecule type" value="Genomic_DNA"/>
</dbReference>
<dbReference type="STRING" id="596315.HMPREF0634_1205"/>
<dbReference type="GO" id="GO:0006260">
    <property type="term" value="P:DNA replication"/>
    <property type="evidence" value="ECO:0007669"/>
    <property type="project" value="TreeGrafter"/>
</dbReference>
<keyword evidence="3" id="KW-1185">Reference proteome</keyword>
<dbReference type="AlphaFoldDB" id="E0E585"/>
<dbReference type="CDD" id="cd00009">
    <property type="entry name" value="AAA"/>
    <property type="match status" value="1"/>
</dbReference>